<reference evidence="1" key="1">
    <citation type="journal article" date="2022" name="IScience">
        <title>Evolution of zygomycete secretomes and the origins of terrestrial fungal ecologies.</title>
        <authorList>
            <person name="Chang Y."/>
            <person name="Wang Y."/>
            <person name="Mondo S."/>
            <person name="Ahrendt S."/>
            <person name="Andreopoulos W."/>
            <person name="Barry K."/>
            <person name="Beard J."/>
            <person name="Benny G.L."/>
            <person name="Blankenship S."/>
            <person name="Bonito G."/>
            <person name="Cuomo C."/>
            <person name="Desiro A."/>
            <person name="Gervers K.A."/>
            <person name="Hundley H."/>
            <person name="Kuo A."/>
            <person name="LaButti K."/>
            <person name="Lang B.F."/>
            <person name="Lipzen A."/>
            <person name="O'Donnell K."/>
            <person name="Pangilinan J."/>
            <person name="Reynolds N."/>
            <person name="Sandor L."/>
            <person name="Smith M.E."/>
            <person name="Tsang A."/>
            <person name="Grigoriev I.V."/>
            <person name="Stajich J.E."/>
            <person name="Spatafora J.W."/>
        </authorList>
    </citation>
    <scope>NUCLEOTIDE SEQUENCE</scope>
    <source>
        <strain evidence="1">RSA 2281</strain>
    </source>
</reference>
<comment type="caution">
    <text evidence="1">The sequence shown here is derived from an EMBL/GenBank/DDBJ whole genome shotgun (WGS) entry which is preliminary data.</text>
</comment>
<organism evidence="1 2">
    <name type="scientific">Phascolomyces articulosus</name>
    <dbReference type="NCBI Taxonomy" id="60185"/>
    <lineage>
        <taxon>Eukaryota</taxon>
        <taxon>Fungi</taxon>
        <taxon>Fungi incertae sedis</taxon>
        <taxon>Mucoromycota</taxon>
        <taxon>Mucoromycotina</taxon>
        <taxon>Mucoromycetes</taxon>
        <taxon>Mucorales</taxon>
        <taxon>Lichtheimiaceae</taxon>
        <taxon>Phascolomyces</taxon>
    </lineage>
</organism>
<dbReference type="AlphaFoldDB" id="A0AAD5PJM3"/>
<evidence type="ECO:0000313" key="1">
    <source>
        <dbReference type="EMBL" id="KAI9276960.1"/>
    </source>
</evidence>
<proteinExistence type="predicted"/>
<reference evidence="1" key="2">
    <citation type="submission" date="2023-02" db="EMBL/GenBank/DDBJ databases">
        <authorList>
            <consortium name="DOE Joint Genome Institute"/>
            <person name="Mondo S.J."/>
            <person name="Chang Y."/>
            <person name="Wang Y."/>
            <person name="Ahrendt S."/>
            <person name="Andreopoulos W."/>
            <person name="Barry K."/>
            <person name="Beard J."/>
            <person name="Benny G.L."/>
            <person name="Blankenship S."/>
            <person name="Bonito G."/>
            <person name="Cuomo C."/>
            <person name="Desiro A."/>
            <person name="Gervers K.A."/>
            <person name="Hundley H."/>
            <person name="Kuo A."/>
            <person name="LaButti K."/>
            <person name="Lang B.F."/>
            <person name="Lipzen A."/>
            <person name="O'Donnell K."/>
            <person name="Pangilinan J."/>
            <person name="Reynolds N."/>
            <person name="Sandor L."/>
            <person name="Smith M.W."/>
            <person name="Tsang A."/>
            <person name="Grigoriev I.V."/>
            <person name="Stajich J.E."/>
            <person name="Spatafora J.W."/>
        </authorList>
    </citation>
    <scope>NUCLEOTIDE SEQUENCE</scope>
    <source>
        <strain evidence="1">RSA 2281</strain>
    </source>
</reference>
<dbReference type="EMBL" id="JAIXMP010000002">
    <property type="protein sequence ID" value="KAI9276960.1"/>
    <property type="molecule type" value="Genomic_DNA"/>
</dbReference>
<accession>A0AAD5PJM3</accession>
<name>A0AAD5PJM3_9FUNG</name>
<keyword evidence="2" id="KW-1185">Reference proteome</keyword>
<sequence>MTALGSNLLSHLLQNQKDTTKKSIQDLWNQYFDMIKRYNEGIQESDIQIYLLGYLLSLPRIAPGVVSECWKDIFKRLYENNGLGNMFLHERDTKQSLVRTVSGDIVSVAGVFSTWLYTVAFDKNGLIMKHALDIAIALDAMAYDRRLGLHYLIPSGDRSIIDTLKPSFDQLDLEPASVDLVDWILPIIASKTSKRGPDDLKIPLFLLQMTALRSNTSDIAINMFVALITRLDRETTSNQLQADAGSRYLILNLVAAAEEKWPGIFETILEQVFSKAIAMHIASAGGSINVEKILTNLSMLFEEAPERNYNNRPGFDAFKRYMKLRWRQVLLLFVNHPSMECRALGYRLLSRSHFWENSGETGSAAKNVDPMMISKLLMDAWFRHMKSRYTFFKENEEESVLNELENLITCCCQNLSLAKAIFNAAIDGITGGALELFPSVDLEALRQEKTDLISKVRDANISNDNSSQGSISSLSYPNQRRPPQFLQVYSQLDHMLELQDKVYIDNIERSANLFYRFQEQQHYSQEHKSAINFHILSHLSVKWPSVTAPTEAYDEALPKNIPCARDIAIGNAFKDHPVLFLIVEKCSANSRFPLDDLLRSVLVYFIVFWHMEQVAQASTCLKFATQLEETARLIILTKHILPTSFHDVYKLFPFMSARELGIVLYQTIWPFIRGHRTVSGIPGLGTSGPSKTSKKELELEAKCKKQLSSIYQERLKMLESAPNWKQAFQQIGLELTL</sequence>
<evidence type="ECO:0000313" key="2">
    <source>
        <dbReference type="Proteomes" id="UP001209540"/>
    </source>
</evidence>
<protein>
    <submittedName>
        <fullName evidence="1">Uncharacterized protein</fullName>
    </submittedName>
</protein>
<dbReference type="Proteomes" id="UP001209540">
    <property type="component" value="Unassembled WGS sequence"/>
</dbReference>
<gene>
    <name evidence="1" type="ORF">BDA99DRAFT_494530</name>
</gene>